<dbReference type="SUPFAM" id="SSF101941">
    <property type="entry name" value="NAC domain"/>
    <property type="match status" value="1"/>
</dbReference>
<sequence>MAVLSTNALPLGFRFRPTDEELIDYYLRSKVNGNENNVRVIREIDVCKCEPWDLPGLSAIETRDPEWFFFCPQDRKYPNGFRLNRATVAGYWKATGKDRLIKSRGNVIGMKKTLVFYRGRAPKGERTNWVMHEYRTTLDELKGTLPGQRPFVLCRLFKKQDESIEVSNRDDTELAVLSPTTARSSPEDTQAELAPEPVTPLFGWQAGNDPTSVDCFIAETSDGSTSDTVAPVNYNNSNSDGVENKVVELPAPEPDPEMERHLDILYEPLFDPLFGPEDWSLLSPINTQMPAELGSSDISLLAPNDFISGNNGVQFQYGLNEPNDLSEFLNSVLCNPEECSYDECGNQKNLAFEGQTSMNTEVVNALLPAEEIIDRKPHLQMETTPLQNPVSSGGGAEQIYDSRLKESNNHLSAFASGEVRNGFSITPRQRQNQPSNENSMTQMMQGTAPRRLRLQCKLQVRPLTTSLMSEDGSYTTEDRELKPVATEEEKASEKHAVASGHSAAASALSEPRKILSDSTENCKTPQEPNTSMRPSLELQGNILTGTNVFSLLSKAPPCSSLKLATCSSVQGSGDCSLVHNLC</sequence>
<name>A0A2N9EGR2_FAGSY</name>
<organism evidence="13">
    <name type="scientific">Fagus sylvatica</name>
    <name type="common">Beechnut</name>
    <dbReference type="NCBI Taxonomy" id="28930"/>
    <lineage>
        <taxon>Eukaryota</taxon>
        <taxon>Viridiplantae</taxon>
        <taxon>Streptophyta</taxon>
        <taxon>Embryophyta</taxon>
        <taxon>Tracheophyta</taxon>
        <taxon>Spermatophyta</taxon>
        <taxon>Magnoliopsida</taxon>
        <taxon>eudicotyledons</taxon>
        <taxon>Gunneridae</taxon>
        <taxon>Pentapetalae</taxon>
        <taxon>rosids</taxon>
        <taxon>fabids</taxon>
        <taxon>Fagales</taxon>
        <taxon>Fagaceae</taxon>
        <taxon>Fagus</taxon>
    </lineage>
</organism>
<feature type="domain" description="NAC" evidence="12">
    <location>
        <begin position="9"/>
        <end position="159"/>
    </location>
</feature>
<dbReference type="InterPro" id="IPR003441">
    <property type="entry name" value="NAC-dom"/>
</dbReference>
<dbReference type="GO" id="GO:0000976">
    <property type="term" value="F:transcription cis-regulatory region binding"/>
    <property type="evidence" value="ECO:0007669"/>
    <property type="project" value="UniProtKB-ARBA"/>
</dbReference>
<reference evidence="13" key="1">
    <citation type="submission" date="2018-02" db="EMBL/GenBank/DDBJ databases">
        <authorList>
            <person name="Cohen D.B."/>
            <person name="Kent A.D."/>
        </authorList>
    </citation>
    <scope>NUCLEOTIDE SEQUENCE</scope>
</reference>
<feature type="compositionally biased region" description="Basic and acidic residues" evidence="11">
    <location>
        <begin position="476"/>
        <end position="496"/>
    </location>
</feature>
<evidence type="ECO:0000259" key="12">
    <source>
        <dbReference type="PROSITE" id="PS51005"/>
    </source>
</evidence>
<evidence type="ECO:0000256" key="7">
    <source>
        <dbReference type="ARBA" id="ARBA00023136"/>
    </source>
</evidence>
<evidence type="ECO:0000256" key="9">
    <source>
        <dbReference type="ARBA" id="ARBA00023163"/>
    </source>
</evidence>
<evidence type="ECO:0000256" key="3">
    <source>
        <dbReference type="ARBA" id="ARBA00022692"/>
    </source>
</evidence>
<evidence type="ECO:0000256" key="5">
    <source>
        <dbReference type="ARBA" id="ARBA00023015"/>
    </source>
</evidence>
<dbReference type="EMBL" id="OIVN01000078">
    <property type="protein sequence ID" value="SPC73834.1"/>
    <property type="molecule type" value="Genomic_DNA"/>
</dbReference>
<dbReference type="FunFam" id="2.170.150.80:FF:000002">
    <property type="entry name" value="Nac domain-containing protein 86"/>
    <property type="match status" value="1"/>
</dbReference>
<keyword evidence="8" id="KW-0010">Activator</keyword>
<comment type="subcellular location">
    <subcellularLocation>
        <location evidence="2">Membrane</location>
        <topology evidence="2">Single-pass membrane protein</topology>
    </subcellularLocation>
    <subcellularLocation>
        <location evidence="1">Nucleus</location>
    </subcellularLocation>
</comment>
<evidence type="ECO:0000256" key="8">
    <source>
        <dbReference type="ARBA" id="ARBA00023159"/>
    </source>
</evidence>
<evidence type="ECO:0000256" key="10">
    <source>
        <dbReference type="ARBA" id="ARBA00023242"/>
    </source>
</evidence>
<keyword evidence="7" id="KW-0472">Membrane</keyword>
<evidence type="ECO:0000256" key="4">
    <source>
        <dbReference type="ARBA" id="ARBA00022989"/>
    </source>
</evidence>
<keyword evidence="4" id="KW-1133">Transmembrane helix</keyword>
<keyword evidence="9" id="KW-0804">Transcription</keyword>
<keyword evidence="10" id="KW-0539">Nucleus</keyword>
<evidence type="ECO:0000256" key="2">
    <source>
        <dbReference type="ARBA" id="ARBA00004167"/>
    </source>
</evidence>
<dbReference type="InterPro" id="IPR036093">
    <property type="entry name" value="NAC_dom_sf"/>
</dbReference>
<dbReference type="PANTHER" id="PTHR31744:SF216">
    <property type="entry name" value="NAC TRANSCRIPTION FACTOR"/>
    <property type="match status" value="1"/>
</dbReference>
<protein>
    <recommendedName>
        <fullName evidence="12">NAC domain-containing protein</fullName>
    </recommendedName>
</protein>
<dbReference type="GO" id="GO:0006355">
    <property type="term" value="P:regulation of DNA-templated transcription"/>
    <property type="evidence" value="ECO:0007669"/>
    <property type="project" value="InterPro"/>
</dbReference>
<feature type="compositionally biased region" description="Polar residues" evidence="11">
    <location>
        <begin position="516"/>
        <end position="533"/>
    </location>
</feature>
<dbReference type="GO" id="GO:0005634">
    <property type="term" value="C:nucleus"/>
    <property type="evidence" value="ECO:0007669"/>
    <property type="project" value="UniProtKB-SubCell"/>
</dbReference>
<accession>A0A2N9EGR2</accession>
<dbReference type="PANTHER" id="PTHR31744">
    <property type="entry name" value="PROTEIN CUP-SHAPED COTYLEDON 2-RELATED"/>
    <property type="match status" value="1"/>
</dbReference>
<keyword evidence="5" id="KW-0805">Transcription regulation</keyword>
<dbReference type="PROSITE" id="PS51005">
    <property type="entry name" value="NAC"/>
    <property type="match status" value="1"/>
</dbReference>
<evidence type="ECO:0000256" key="1">
    <source>
        <dbReference type="ARBA" id="ARBA00004123"/>
    </source>
</evidence>
<proteinExistence type="predicted"/>
<gene>
    <name evidence="13" type="ORF">FSB_LOCUS1716</name>
</gene>
<evidence type="ECO:0000313" key="13">
    <source>
        <dbReference type="EMBL" id="SPC73834.1"/>
    </source>
</evidence>
<dbReference type="Gene3D" id="2.170.150.80">
    <property type="entry name" value="NAC domain"/>
    <property type="match status" value="1"/>
</dbReference>
<keyword evidence="6" id="KW-0238">DNA-binding</keyword>
<evidence type="ECO:0000256" key="11">
    <source>
        <dbReference type="SAM" id="MobiDB-lite"/>
    </source>
</evidence>
<evidence type="ECO:0000256" key="6">
    <source>
        <dbReference type="ARBA" id="ARBA00023125"/>
    </source>
</evidence>
<feature type="region of interest" description="Disordered" evidence="11">
    <location>
        <begin position="467"/>
        <end position="534"/>
    </location>
</feature>
<dbReference type="GO" id="GO:0016020">
    <property type="term" value="C:membrane"/>
    <property type="evidence" value="ECO:0007669"/>
    <property type="project" value="UniProtKB-SubCell"/>
</dbReference>
<keyword evidence="3" id="KW-0812">Transmembrane</keyword>
<dbReference type="Pfam" id="PF02365">
    <property type="entry name" value="NAM"/>
    <property type="match status" value="1"/>
</dbReference>
<dbReference type="AlphaFoldDB" id="A0A2N9EGR2"/>
<feature type="compositionally biased region" description="Low complexity" evidence="11">
    <location>
        <begin position="497"/>
        <end position="509"/>
    </location>
</feature>